<accession>A0A816SMS5</accession>
<organism evidence="1">
    <name type="scientific">Brassica napus</name>
    <name type="common">Rape</name>
    <dbReference type="NCBI Taxonomy" id="3708"/>
    <lineage>
        <taxon>Eukaryota</taxon>
        <taxon>Viridiplantae</taxon>
        <taxon>Streptophyta</taxon>
        <taxon>Embryophyta</taxon>
        <taxon>Tracheophyta</taxon>
        <taxon>Spermatophyta</taxon>
        <taxon>Magnoliopsida</taxon>
        <taxon>eudicotyledons</taxon>
        <taxon>Gunneridae</taxon>
        <taxon>Pentapetalae</taxon>
        <taxon>rosids</taxon>
        <taxon>malvids</taxon>
        <taxon>Brassicales</taxon>
        <taxon>Brassicaceae</taxon>
        <taxon>Brassiceae</taxon>
        <taxon>Brassica</taxon>
    </lineage>
</organism>
<gene>
    <name evidence="1" type="ORF">DARMORV10_A06P21730.1</name>
</gene>
<dbReference type="Proteomes" id="UP001295469">
    <property type="component" value="Chromosome A06"/>
</dbReference>
<protein>
    <submittedName>
        <fullName evidence="1">(rape) hypothetical protein</fullName>
    </submittedName>
</protein>
<proteinExistence type="predicted"/>
<dbReference type="AlphaFoldDB" id="A0A816SMS5"/>
<reference evidence="1" key="1">
    <citation type="submission" date="2021-01" db="EMBL/GenBank/DDBJ databases">
        <authorList>
            <consortium name="Genoscope - CEA"/>
            <person name="William W."/>
        </authorList>
    </citation>
    <scope>NUCLEOTIDE SEQUENCE</scope>
</reference>
<dbReference type="EMBL" id="HG994360">
    <property type="protein sequence ID" value="CAF2085741.1"/>
    <property type="molecule type" value="Genomic_DNA"/>
</dbReference>
<name>A0A816SMS5_BRANA</name>
<evidence type="ECO:0000313" key="1">
    <source>
        <dbReference type="EMBL" id="CAF2085741.1"/>
    </source>
</evidence>
<sequence length="62" mass="7671">LFLAEELHSLTLARLRLRHLCLHLLHYLYQRLFFTFSFNFYGDFKTHNHHSRSLESLYFLQD</sequence>
<feature type="non-terminal residue" evidence="1">
    <location>
        <position position="1"/>
    </location>
</feature>